<feature type="compositionally biased region" description="Polar residues" evidence="6">
    <location>
        <begin position="46"/>
        <end position="57"/>
    </location>
</feature>
<keyword evidence="9" id="KW-1185">Reference proteome</keyword>
<dbReference type="PROSITE" id="PS00036">
    <property type="entry name" value="BZIP_BASIC"/>
    <property type="match status" value="1"/>
</dbReference>
<dbReference type="EMBL" id="CP003012">
    <property type="protein sequence ID" value="AEO69266.1"/>
    <property type="molecule type" value="Genomic_DNA"/>
</dbReference>
<evidence type="ECO:0000256" key="6">
    <source>
        <dbReference type="SAM" id="MobiDB-lite"/>
    </source>
</evidence>
<name>G2RBU5_THETT</name>
<evidence type="ECO:0000256" key="1">
    <source>
        <dbReference type="ARBA" id="ARBA00004123"/>
    </source>
</evidence>
<feature type="region of interest" description="Disordered" evidence="6">
    <location>
        <begin position="448"/>
        <end position="655"/>
    </location>
</feature>
<keyword evidence="3" id="KW-0238">DNA-binding</keyword>
<dbReference type="Proteomes" id="UP000008181">
    <property type="component" value="Chromosome 4"/>
</dbReference>
<proteinExistence type="predicted"/>
<sequence>ESDCRRQCQRSLAVKSEGETATMSQGGSAPRPVSRHSSRSPVRGTDATSSPPLQRSRTQQDEPRARAALPDPAGIAPTQGDGAPQRTAGRTPDTRDRPLDPVRPHPVLADRPPSLPQFSASGGNAQPATAAAQYGLEGSPSSAVVFQPPAAATPRSASQVLARTTSPVAPPPSADQTSPQPIHPYPMAARRILTPRSPRATSLSRAAMRTLEAQHLAANLPAPSDRSTVATHDPQAQGSGPPALGTPPHFHGPASGGRPPSPTGPTSGLARSLSQPSLNLGLPSASPSELRQTTSTKREHDGRPVVPGPPFPAPISASRPFGARGALGDVWGPGPLSSLPAGASRNLQIAEGHALFAITPTHGEEIVVPIDTHHASRQADQKRQRNAGASARFRQRKKEREREQQEEMQKLENENRELGKKNEELAKRCQELEAERDFYRNERNRLRDLISKTPGMTEWADRGPPSPISRTGGTPAGSMLQAPQPPPPPPPVHPHSHFQPPPTPFAQPPAHPRPHPHPRSSSYVDPSGLEPPARRRRTDSEPHLPSSSYSLVTSTHLPPITSPAPPAAAGAAAAAFGVPPSPHLTPPPAGVARLPPLRFDQSRTPSTTPPPIATVPPPPAMPPQPSDPYATTSRRPPYEAGWATDPRGPTDGGPR</sequence>
<dbReference type="AlphaFoldDB" id="G2RBU5"/>
<dbReference type="KEGG" id="ttt:THITE_2054981"/>
<feature type="compositionally biased region" description="Low complexity" evidence="6">
    <location>
        <begin position="567"/>
        <end position="578"/>
    </location>
</feature>
<evidence type="ECO:0000313" key="9">
    <source>
        <dbReference type="Proteomes" id="UP000008181"/>
    </source>
</evidence>
<dbReference type="InterPro" id="IPR046347">
    <property type="entry name" value="bZIP_sf"/>
</dbReference>
<organism evidence="8 9">
    <name type="scientific">Thermothielavioides terrestris (strain ATCC 38088 / NRRL 8126)</name>
    <name type="common">Thielavia terrestris</name>
    <dbReference type="NCBI Taxonomy" id="578455"/>
    <lineage>
        <taxon>Eukaryota</taxon>
        <taxon>Fungi</taxon>
        <taxon>Dikarya</taxon>
        <taxon>Ascomycota</taxon>
        <taxon>Pezizomycotina</taxon>
        <taxon>Sordariomycetes</taxon>
        <taxon>Sordariomycetidae</taxon>
        <taxon>Sordariales</taxon>
        <taxon>Chaetomiaceae</taxon>
        <taxon>Thermothielavioides</taxon>
        <taxon>Thermothielavioides terrestris</taxon>
    </lineage>
</organism>
<reference evidence="8 9" key="1">
    <citation type="journal article" date="2011" name="Nat. Biotechnol.">
        <title>Comparative genomic analysis of the thermophilic biomass-degrading fungi Myceliophthora thermophila and Thielavia terrestris.</title>
        <authorList>
            <person name="Berka R.M."/>
            <person name="Grigoriev I.V."/>
            <person name="Otillar R."/>
            <person name="Salamov A."/>
            <person name="Grimwood J."/>
            <person name="Reid I."/>
            <person name="Ishmael N."/>
            <person name="John T."/>
            <person name="Darmond C."/>
            <person name="Moisan M.-C."/>
            <person name="Henrissat B."/>
            <person name="Coutinho P.M."/>
            <person name="Lombard V."/>
            <person name="Natvig D.O."/>
            <person name="Lindquist E."/>
            <person name="Schmutz J."/>
            <person name="Lucas S."/>
            <person name="Harris P."/>
            <person name="Powlowski J."/>
            <person name="Bellemare A."/>
            <person name="Taylor D."/>
            <person name="Butler G."/>
            <person name="de Vries R.P."/>
            <person name="Allijn I.E."/>
            <person name="van den Brink J."/>
            <person name="Ushinsky S."/>
            <person name="Storms R."/>
            <person name="Powell A.J."/>
            <person name="Paulsen I.T."/>
            <person name="Elbourne L.D.H."/>
            <person name="Baker S.E."/>
            <person name="Magnuson J."/>
            <person name="LaBoissiere S."/>
            <person name="Clutterbuck A.J."/>
            <person name="Martinez D."/>
            <person name="Wogulis M."/>
            <person name="de Leon A.L."/>
            <person name="Rey M.W."/>
            <person name="Tsang A."/>
        </authorList>
    </citation>
    <scope>NUCLEOTIDE SEQUENCE [LARGE SCALE GENOMIC DNA]</scope>
    <source>
        <strain evidence="9">ATCC 38088 / NRRL 8126</strain>
    </source>
</reference>
<evidence type="ECO:0000259" key="7">
    <source>
        <dbReference type="PROSITE" id="PS50217"/>
    </source>
</evidence>
<keyword evidence="2" id="KW-0805">Transcription regulation</keyword>
<feature type="compositionally biased region" description="Polar residues" evidence="6">
    <location>
        <begin position="545"/>
        <end position="556"/>
    </location>
</feature>
<feature type="compositionally biased region" description="Pro residues" evidence="6">
    <location>
        <begin position="579"/>
        <end position="589"/>
    </location>
</feature>
<feature type="compositionally biased region" description="Low complexity" evidence="6">
    <location>
        <begin position="252"/>
        <end position="268"/>
    </location>
</feature>
<dbReference type="InterPro" id="IPR004827">
    <property type="entry name" value="bZIP"/>
</dbReference>
<feature type="compositionally biased region" description="Pro residues" evidence="6">
    <location>
        <begin position="607"/>
        <end position="626"/>
    </location>
</feature>
<protein>
    <recommendedName>
        <fullName evidence="7">BZIP domain-containing protein</fullName>
    </recommendedName>
</protein>
<feature type="compositionally biased region" description="Basic and acidic residues" evidence="6">
    <location>
        <begin position="398"/>
        <end position="423"/>
    </location>
</feature>
<dbReference type="PANTHER" id="PTHR13044:SF14">
    <property type="entry name" value="CRYPTOCEPHAL, ISOFORM A"/>
    <property type="match status" value="1"/>
</dbReference>
<feature type="compositionally biased region" description="Basic and acidic residues" evidence="6">
    <location>
        <begin position="371"/>
        <end position="383"/>
    </location>
</feature>
<feature type="compositionally biased region" description="Pro residues" evidence="6">
    <location>
        <begin position="483"/>
        <end position="511"/>
    </location>
</feature>
<evidence type="ECO:0000313" key="8">
    <source>
        <dbReference type="EMBL" id="AEO69266.1"/>
    </source>
</evidence>
<dbReference type="OrthoDB" id="2247093at2759"/>
<dbReference type="SUPFAM" id="SSF57959">
    <property type="entry name" value="Leucine zipper domain"/>
    <property type="match status" value="1"/>
</dbReference>
<evidence type="ECO:0000256" key="2">
    <source>
        <dbReference type="ARBA" id="ARBA00023015"/>
    </source>
</evidence>
<feature type="region of interest" description="Disordered" evidence="6">
    <location>
        <begin position="222"/>
        <end position="320"/>
    </location>
</feature>
<feature type="compositionally biased region" description="Polar residues" evidence="6">
    <location>
        <begin position="116"/>
        <end position="127"/>
    </location>
</feature>
<keyword evidence="4" id="KW-0804">Transcription</keyword>
<feature type="domain" description="BZIP" evidence="7">
    <location>
        <begin position="376"/>
        <end position="435"/>
    </location>
</feature>
<feature type="compositionally biased region" description="Polar residues" evidence="6">
    <location>
        <begin position="225"/>
        <end position="238"/>
    </location>
</feature>
<evidence type="ECO:0000256" key="4">
    <source>
        <dbReference type="ARBA" id="ARBA00023163"/>
    </source>
</evidence>
<dbReference type="Pfam" id="PF07716">
    <property type="entry name" value="bZIP_2"/>
    <property type="match status" value="1"/>
</dbReference>
<dbReference type="GO" id="GO:0000977">
    <property type="term" value="F:RNA polymerase II transcription regulatory region sequence-specific DNA binding"/>
    <property type="evidence" value="ECO:0007669"/>
    <property type="project" value="TreeGrafter"/>
</dbReference>
<dbReference type="RefSeq" id="XP_003655602.1">
    <property type="nucleotide sequence ID" value="XM_003655554.1"/>
</dbReference>
<dbReference type="PANTHER" id="PTHR13044">
    <property type="entry name" value="ACTIVATING TRANSCRIPTION FACTOR ATF 4/5"/>
    <property type="match status" value="1"/>
</dbReference>
<keyword evidence="5" id="KW-0539">Nucleus</keyword>
<feature type="compositionally biased region" description="Polar residues" evidence="6">
    <location>
        <begin position="155"/>
        <end position="167"/>
    </location>
</feature>
<gene>
    <name evidence="8" type="ORF">THITE_2054981</name>
</gene>
<evidence type="ECO:0000256" key="5">
    <source>
        <dbReference type="ARBA" id="ARBA00023242"/>
    </source>
</evidence>
<dbReference type="GO" id="GO:0001228">
    <property type="term" value="F:DNA-binding transcription activator activity, RNA polymerase II-specific"/>
    <property type="evidence" value="ECO:0007669"/>
    <property type="project" value="TreeGrafter"/>
</dbReference>
<feature type="non-terminal residue" evidence="8">
    <location>
        <position position="1"/>
    </location>
</feature>
<dbReference type="eggNOG" id="ENOG502S3WG">
    <property type="taxonomic scope" value="Eukaryota"/>
</dbReference>
<feature type="region of interest" description="Disordered" evidence="6">
    <location>
        <begin position="371"/>
        <end position="423"/>
    </location>
</feature>
<dbReference type="GO" id="GO:0005634">
    <property type="term" value="C:nucleus"/>
    <property type="evidence" value="ECO:0007669"/>
    <property type="project" value="UniProtKB-SubCell"/>
</dbReference>
<dbReference type="GeneID" id="11524412"/>
<feature type="compositionally biased region" description="Basic and acidic residues" evidence="6">
    <location>
        <begin position="92"/>
        <end position="103"/>
    </location>
</feature>
<accession>G2RBU5</accession>
<dbReference type="PROSITE" id="PS50217">
    <property type="entry name" value="BZIP"/>
    <property type="match status" value="1"/>
</dbReference>
<feature type="compositionally biased region" description="Polar residues" evidence="6">
    <location>
        <begin position="285"/>
        <end position="295"/>
    </location>
</feature>
<dbReference type="HOGENOM" id="CLU_418964_0_0_1"/>
<comment type="subcellular location">
    <subcellularLocation>
        <location evidence="1">Nucleus</location>
    </subcellularLocation>
</comment>
<evidence type="ECO:0000256" key="3">
    <source>
        <dbReference type="ARBA" id="ARBA00023125"/>
    </source>
</evidence>
<dbReference type="Gene3D" id="1.20.5.170">
    <property type="match status" value="1"/>
</dbReference>
<feature type="region of interest" description="Disordered" evidence="6">
    <location>
        <begin position="1"/>
        <end position="209"/>
    </location>
</feature>